<dbReference type="Pfam" id="PF13356">
    <property type="entry name" value="Arm-DNA-bind_3"/>
    <property type="match status" value="1"/>
</dbReference>
<evidence type="ECO:0000313" key="8">
    <source>
        <dbReference type="EMBL" id="SEM81638.1"/>
    </source>
</evidence>
<dbReference type="InterPro" id="IPR010998">
    <property type="entry name" value="Integrase_recombinase_N"/>
</dbReference>
<dbReference type="PANTHER" id="PTHR30629:SF2">
    <property type="entry name" value="PROPHAGE INTEGRASE INTS-RELATED"/>
    <property type="match status" value="1"/>
</dbReference>
<dbReference type="InterPro" id="IPR050808">
    <property type="entry name" value="Phage_Integrase"/>
</dbReference>
<organism evidence="8 9">
    <name type="scientific">Nitrosospira multiformis</name>
    <dbReference type="NCBI Taxonomy" id="1231"/>
    <lineage>
        <taxon>Bacteria</taxon>
        <taxon>Pseudomonadati</taxon>
        <taxon>Pseudomonadota</taxon>
        <taxon>Betaproteobacteria</taxon>
        <taxon>Nitrosomonadales</taxon>
        <taxon>Nitrosomonadaceae</taxon>
        <taxon>Nitrosospira</taxon>
    </lineage>
</organism>
<gene>
    <name evidence="8" type="ORF">SAMN05216404_101233</name>
</gene>
<dbReference type="Proteomes" id="UP000183898">
    <property type="component" value="Unassembled WGS sequence"/>
</dbReference>
<dbReference type="InterPro" id="IPR053876">
    <property type="entry name" value="Phage_int_M"/>
</dbReference>
<dbReference type="EMBL" id="FOCT01000001">
    <property type="protein sequence ID" value="SEM81638.1"/>
    <property type="molecule type" value="Genomic_DNA"/>
</dbReference>
<dbReference type="Pfam" id="PF00589">
    <property type="entry name" value="Phage_integrase"/>
    <property type="match status" value="1"/>
</dbReference>
<protein>
    <submittedName>
        <fullName evidence="8">Integrase</fullName>
    </submittedName>
</protein>
<reference evidence="8 9" key="1">
    <citation type="submission" date="2016-10" db="EMBL/GenBank/DDBJ databases">
        <authorList>
            <person name="de Groot N.N."/>
        </authorList>
    </citation>
    <scope>NUCLEOTIDE SEQUENCE [LARGE SCALE GENOMIC DNA]</scope>
    <source>
        <strain evidence="8 9">Nl18</strain>
    </source>
</reference>
<comment type="similarity">
    <text evidence="1">Belongs to the 'phage' integrase family.</text>
</comment>
<dbReference type="InterPro" id="IPR044068">
    <property type="entry name" value="CB"/>
</dbReference>
<proteinExistence type="inferred from homology"/>
<dbReference type="GO" id="GO:0003677">
    <property type="term" value="F:DNA binding"/>
    <property type="evidence" value="ECO:0007669"/>
    <property type="project" value="UniProtKB-UniRule"/>
</dbReference>
<dbReference type="GO" id="GO:0015074">
    <property type="term" value="P:DNA integration"/>
    <property type="evidence" value="ECO:0007669"/>
    <property type="project" value="UniProtKB-KW"/>
</dbReference>
<evidence type="ECO:0000256" key="3">
    <source>
        <dbReference type="ARBA" id="ARBA00023125"/>
    </source>
</evidence>
<accession>A0A1H8BI08</accession>
<dbReference type="GO" id="GO:0006310">
    <property type="term" value="P:DNA recombination"/>
    <property type="evidence" value="ECO:0007669"/>
    <property type="project" value="UniProtKB-KW"/>
</dbReference>
<dbReference type="InterPro" id="IPR002104">
    <property type="entry name" value="Integrase_catalytic"/>
</dbReference>
<dbReference type="Pfam" id="PF22022">
    <property type="entry name" value="Phage_int_M"/>
    <property type="match status" value="1"/>
</dbReference>
<sequence length="399" mass="44956">MPLTDVAVRNAKPTNKPYKLTDGEGLYMLVNSAGKYWRFDYRYLGKRKTLALGVYPDVSLADARSRRSNARKLIANGDDPGAIKQAEKQRAKQLSLNTFEAVAREWHEKQSVKWSPKNSARILSLLVRDIFPSIGKTPIAEVTAGSLLSTVQKIEKRGNIETAHRAMQTCGQIFRYAIATGRAQADLSLVLKGALIPVKEKHHPSITDPKKIKHLLLALEGYSGSFITQQALKLAPLLFVRLGELRHAEWAEIDFEAAEWRIAAAKMKMKAVHLVPLPRQALSILGELRPLTGQGRYVFPSVRSWSRPMSENTVTAALRRLGYEKDEMTSHGFRSMASTILHEQGWPHEAIERQLAHAERNKVSAAYNYAEHLPKRREMMQAWADYLDRLKTEGINTVT</sequence>
<dbReference type="InterPro" id="IPR038488">
    <property type="entry name" value="Integrase_DNA-bd_sf"/>
</dbReference>
<dbReference type="SUPFAM" id="SSF56349">
    <property type="entry name" value="DNA breaking-rejoining enzymes"/>
    <property type="match status" value="1"/>
</dbReference>
<dbReference type="InterPro" id="IPR011010">
    <property type="entry name" value="DNA_brk_join_enz"/>
</dbReference>
<keyword evidence="3 5" id="KW-0238">DNA-binding</keyword>
<dbReference type="InterPro" id="IPR025166">
    <property type="entry name" value="Integrase_DNA_bind_dom"/>
</dbReference>
<keyword evidence="2" id="KW-0229">DNA integration</keyword>
<dbReference type="PANTHER" id="PTHR30629">
    <property type="entry name" value="PROPHAGE INTEGRASE"/>
    <property type="match status" value="1"/>
</dbReference>
<name>A0A1H8BI08_9PROT</name>
<dbReference type="RefSeq" id="WP_074743755.1">
    <property type="nucleotide sequence ID" value="NZ_FOCT01000001.1"/>
</dbReference>
<dbReference type="Gene3D" id="1.10.150.130">
    <property type="match status" value="1"/>
</dbReference>
<evidence type="ECO:0000256" key="4">
    <source>
        <dbReference type="ARBA" id="ARBA00023172"/>
    </source>
</evidence>
<evidence type="ECO:0000256" key="1">
    <source>
        <dbReference type="ARBA" id="ARBA00008857"/>
    </source>
</evidence>
<evidence type="ECO:0000256" key="5">
    <source>
        <dbReference type="PROSITE-ProRule" id="PRU01248"/>
    </source>
</evidence>
<feature type="domain" description="Tyr recombinase" evidence="6">
    <location>
        <begin position="202"/>
        <end position="385"/>
    </location>
</feature>
<dbReference type="Gene3D" id="1.10.443.10">
    <property type="entry name" value="Intergrase catalytic core"/>
    <property type="match status" value="1"/>
</dbReference>
<evidence type="ECO:0000256" key="2">
    <source>
        <dbReference type="ARBA" id="ARBA00022908"/>
    </source>
</evidence>
<feature type="domain" description="Core-binding (CB)" evidence="7">
    <location>
        <begin position="97"/>
        <end position="178"/>
    </location>
</feature>
<evidence type="ECO:0000259" key="6">
    <source>
        <dbReference type="PROSITE" id="PS51898"/>
    </source>
</evidence>
<keyword evidence="4" id="KW-0233">DNA recombination</keyword>
<dbReference type="AlphaFoldDB" id="A0A1H8BI08"/>
<evidence type="ECO:0000259" key="7">
    <source>
        <dbReference type="PROSITE" id="PS51900"/>
    </source>
</evidence>
<dbReference type="PROSITE" id="PS51900">
    <property type="entry name" value="CB"/>
    <property type="match status" value="1"/>
</dbReference>
<dbReference type="CDD" id="cd00801">
    <property type="entry name" value="INT_P4_C"/>
    <property type="match status" value="1"/>
</dbReference>
<evidence type="ECO:0000313" key="9">
    <source>
        <dbReference type="Proteomes" id="UP000183898"/>
    </source>
</evidence>
<dbReference type="InterPro" id="IPR013762">
    <property type="entry name" value="Integrase-like_cat_sf"/>
</dbReference>
<dbReference type="PROSITE" id="PS51898">
    <property type="entry name" value="TYR_RECOMBINASE"/>
    <property type="match status" value="1"/>
</dbReference>
<dbReference type="Gene3D" id="3.30.160.390">
    <property type="entry name" value="Integrase, DNA-binding domain"/>
    <property type="match status" value="1"/>
</dbReference>